<proteinExistence type="predicted"/>
<protein>
    <submittedName>
        <fullName evidence="2">Uncharacterized protein</fullName>
    </submittedName>
</protein>
<keyword evidence="1" id="KW-0472">Membrane</keyword>
<keyword evidence="3" id="KW-1185">Reference proteome</keyword>
<organism evidence="2 3">
    <name type="scientific">Apiospora aurea</name>
    <dbReference type="NCBI Taxonomy" id="335848"/>
    <lineage>
        <taxon>Eukaryota</taxon>
        <taxon>Fungi</taxon>
        <taxon>Dikarya</taxon>
        <taxon>Ascomycota</taxon>
        <taxon>Pezizomycotina</taxon>
        <taxon>Sordariomycetes</taxon>
        <taxon>Xylariomycetidae</taxon>
        <taxon>Amphisphaeriales</taxon>
        <taxon>Apiosporaceae</taxon>
        <taxon>Apiospora</taxon>
    </lineage>
</organism>
<reference evidence="2 3" key="1">
    <citation type="submission" date="2023-01" db="EMBL/GenBank/DDBJ databases">
        <title>Analysis of 21 Apiospora genomes using comparative genomics revels a genus with tremendous synthesis potential of carbohydrate active enzymes and secondary metabolites.</title>
        <authorList>
            <person name="Sorensen T."/>
        </authorList>
    </citation>
    <scope>NUCLEOTIDE SEQUENCE [LARGE SCALE GENOMIC DNA]</scope>
    <source>
        <strain evidence="2 3">CBS 24483</strain>
    </source>
</reference>
<keyword evidence="1" id="KW-0812">Transmembrane</keyword>
<dbReference type="RefSeq" id="XP_066707204.1">
    <property type="nucleotide sequence ID" value="XM_066838311.1"/>
</dbReference>
<evidence type="ECO:0000256" key="1">
    <source>
        <dbReference type="SAM" id="Phobius"/>
    </source>
</evidence>
<gene>
    <name evidence="2" type="ORF">PG986_002089</name>
</gene>
<dbReference type="Proteomes" id="UP001391051">
    <property type="component" value="Unassembled WGS sequence"/>
</dbReference>
<feature type="transmembrane region" description="Helical" evidence="1">
    <location>
        <begin position="49"/>
        <end position="65"/>
    </location>
</feature>
<evidence type="ECO:0000313" key="3">
    <source>
        <dbReference type="Proteomes" id="UP001391051"/>
    </source>
</evidence>
<dbReference type="EMBL" id="JAQQWE010000001">
    <property type="protein sequence ID" value="KAK7967812.1"/>
    <property type="molecule type" value="Genomic_DNA"/>
</dbReference>
<comment type="caution">
    <text evidence="2">The sequence shown here is derived from an EMBL/GenBank/DDBJ whole genome shotgun (WGS) entry which is preliminary data.</text>
</comment>
<keyword evidence="1" id="KW-1133">Transmembrane helix</keyword>
<sequence>MNMMSNRQLHGRPLFKKDGFLLTSAMAFCATLRPVGVVGRTGTPDGWNFGLVVVVVGELPMLLVGDSG</sequence>
<name>A0ABR1QYP2_9PEZI</name>
<dbReference type="GeneID" id="92071373"/>
<accession>A0ABR1QYP2</accession>
<evidence type="ECO:0000313" key="2">
    <source>
        <dbReference type="EMBL" id="KAK7967812.1"/>
    </source>
</evidence>